<dbReference type="Pfam" id="PF13976">
    <property type="entry name" value="gag_pre-integrs"/>
    <property type="match status" value="1"/>
</dbReference>
<feature type="compositionally biased region" description="Polar residues" evidence="2">
    <location>
        <begin position="173"/>
        <end position="204"/>
    </location>
</feature>
<organism evidence="4">
    <name type="scientific">Tanacetum cinerariifolium</name>
    <name type="common">Dalmatian daisy</name>
    <name type="synonym">Chrysanthemum cinerariifolium</name>
    <dbReference type="NCBI Taxonomy" id="118510"/>
    <lineage>
        <taxon>Eukaryota</taxon>
        <taxon>Viridiplantae</taxon>
        <taxon>Streptophyta</taxon>
        <taxon>Embryophyta</taxon>
        <taxon>Tracheophyta</taxon>
        <taxon>Spermatophyta</taxon>
        <taxon>Magnoliopsida</taxon>
        <taxon>eudicotyledons</taxon>
        <taxon>Gunneridae</taxon>
        <taxon>Pentapetalae</taxon>
        <taxon>asterids</taxon>
        <taxon>campanulids</taxon>
        <taxon>Asterales</taxon>
        <taxon>Asteraceae</taxon>
        <taxon>Asteroideae</taxon>
        <taxon>Anthemideae</taxon>
        <taxon>Anthemidinae</taxon>
        <taxon>Tanacetum</taxon>
    </lineage>
</organism>
<comment type="caution">
    <text evidence="4">The sequence shown here is derived from an EMBL/GenBank/DDBJ whole genome shotgun (WGS) entry which is preliminary data.</text>
</comment>
<evidence type="ECO:0000256" key="2">
    <source>
        <dbReference type="SAM" id="MobiDB-lite"/>
    </source>
</evidence>
<feature type="compositionally biased region" description="Basic and acidic residues" evidence="2">
    <location>
        <begin position="205"/>
        <end position="226"/>
    </location>
</feature>
<dbReference type="InterPro" id="IPR025724">
    <property type="entry name" value="GAG-pre-integrase_dom"/>
</dbReference>
<evidence type="ECO:0000256" key="1">
    <source>
        <dbReference type="SAM" id="Coils"/>
    </source>
</evidence>
<sequence>MPSFHSIVRAFASLGHDLGRGKENRHRILSSIDEGPFQMGICRDAVGATSEGATILCLERPITYDDLDDNDKAHFYADVCTTNIVLQGLTKDIYKLINHNIKAKAIWDNDRFVTAIKLNKGLKETNHEQLYAYLKQHEKHAAQDIMINERLSPPSNDPLAFVSSVQPRVQSSYAPHQSSVVQSNQYPSPSAPLQSPYKSSNSAEWESRCSDSSRETQSESEEHARELDDECDAFDSNIDDEPTAQTIFMANLSSAGPAHQQVGPSHASTLFENNEAFVVLNDVSSVLNDDSLTIKLSIYKEQVEVYEQRAKFELTKHEQKLNEQISILIHTRNRKEENLKKEHHSVKLQINSTIQSNKLIQENVTALHQDFKQNEDKILGELVNMRNLKEIFEDKLYKQEQSMQTVHMMCKPKSLYDHENEMALVPTSEEDLELTDISREKMIKKVKDLESLVKEVRAMKAVFENMKAEVDQNAIDKKCDEIERKNLLITNKNLIANCIAQESRAVKLEAENSKLLEKIQNDDHDSMVKHFSKLEIDHLNLQLKYQHLKENIGNFKSKTSKDAPEYDAFFELKKWNDQLQAHKNTIQVNSYTIASRSKPRSNTKKTRISLAKSVNKKKVEERPRTHKSCLKITNRKVFIDVGYQWKPTGRTFTLGTRNARPKVVPITLWKPMGRIIPLGGQCPLVRPTTSTSGLMVTANFVKKFIGTLRFENDHFGAIMSFGEYVIGDSVISSVYYVEGLGHNLFSVSQFCDCYVEVAFRKHTCFVRDLDSVDHIKGGHGMDLYIISIEDMMWSSPICLLSKALKNKSWLWHLRLNHLNFDTINDLACTDLVRVLPRLKFEKDHLCSAC</sequence>
<keyword evidence="1" id="KW-0175">Coiled coil</keyword>
<reference evidence="4" key="1">
    <citation type="journal article" date="2019" name="Sci. Rep.">
        <title>Draft genome of Tanacetum cinerariifolium, the natural source of mosquito coil.</title>
        <authorList>
            <person name="Yamashiro T."/>
            <person name="Shiraishi A."/>
            <person name="Satake H."/>
            <person name="Nakayama K."/>
        </authorList>
    </citation>
    <scope>NUCLEOTIDE SEQUENCE</scope>
</reference>
<protein>
    <submittedName>
        <fullName evidence="4">Integrase, catalytic region, zinc finger, CCHC-type, peptidase aspartic, catalytic</fullName>
    </submittedName>
</protein>
<proteinExistence type="predicted"/>
<name>A0A6L2JUH8_TANCI</name>
<evidence type="ECO:0000259" key="3">
    <source>
        <dbReference type="Pfam" id="PF13976"/>
    </source>
</evidence>
<feature type="domain" description="GAG-pre-integrase" evidence="3">
    <location>
        <begin position="782"/>
        <end position="849"/>
    </location>
</feature>
<dbReference type="EMBL" id="BKCJ010001292">
    <property type="protein sequence ID" value="GEU40360.1"/>
    <property type="molecule type" value="Genomic_DNA"/>
</dbReference>
<evidence type="ECO:0000313" key="4">
    <source>
        <dbReference type="EMBL" id="GEU40360.1"/>
    </source>
</evidence>
<gene>
    <name evidence="4" type="ORF">Tci_012338</name>
</gene>
<feature type="coiled-coil region" evidence="1">
    <location>
        <begin position="439"/>
        <end position="518"/>
    </location>
</feature>
<accession>A0A6L2JUH8</accession>
<feature type="region of interest" description="Disordered" evidence="2">
    <location>
        <begin position="173"/>
        <end position="227"/>
    </location>
</feature>
<dbReference type="AlphaFoldDB" id="A0A6L2JUH8"/>